<dbReference type="Gramene" id="AUR62043074-RA">
    <property type="protein sequence ID" value="AUR62043074-RA:cds"/>
    <property type="gene ID" value="AUR62043074"/>
</dbReference>
<feature type="compositionally biased region" description="Basic residues" evidence="1">
    <location>
        <begin position="638"/>
        <end position="657"/>
    </location>
</feature>
<dbReference type="PANTHER" id="PTHR46619">
    <property type="entry name" value="RNA RECOGNITION MOTIF XS DOMAIN PROTEIN-RELATED"/>
    <property type="match status" value="1"/>
</dbReference>
<dbReference type="EnsemblPlants" id="AUR62043074-RA">
    <property type="protein sequence ID" value="AUR62043074-RA:cds"/>
    <property type="gene ID" value="AUR62043074"/>
</dbReference>
<organism evidence="2 3">
    <name type="scientific">Chenopodium quinoa</name>
    <name type="common">Quinoa</name>
    <dbReference type="NCBI Taxonomy" id="63459"/>
    <lineage>
        <taxon>Eukaryota</taxon>
        <taxon>Viridiplantae</taxon>
        <taxon>Streptophyta</taxon>
        <taxon>Embryophyta</taxon>
        <taxon>Tracheophyta</taxon>
        <taxon>Spermatophyta</taxon>
        <taxon>Magnoliopsida</taxon>
        <taxon>eudicotyledons</taxon>
        <taxon>Gunneridae</taxon>
        <taxon>Pentapetalae</taxon>
        <taxon>Caryophyllales</taxon>
        <taxon>Chenopodiaceae</taxon>
        <taxon>Chenopodioideae</taxon>
        <taxon>Atripliceae</taxon>
        <taxon>Chenopodium</taxon>
    </lineage>
</organism>
<feature type="region of interest" description="Disordered" evidence="1">
    <location>
        <begin position="764"/>
        <end position="854"/>
    </location>
</feature>
<evidence type="ECO:0000313" key="2">
    <source>
        <dbReference type="EnsemblPlants" id="AUR62043074-RA:cds"/>
    </source>
</evidence>
<dbReference type="PANTHER" id="PTHR46619:SF2">
    <property type="entry name" value="XS DOMAIN PROTEIN"/>
    <property type="match status" value="1"/>
</dbReference>
<reference evidence="2" key="1">
    <citation type="journal article" date="2017" name="Nature">
        <title>The genome of Chenopodium quinoa.</title>
        <authorList>
            <person name="Jarvis D.E."/>
            <person name="Ho Y.S."/>
            <person name="Lightfoot D.J."/>
            <person name="Schmoeckel S.M."/>
            <person name="Li B."/>
            <person name="Borm T.J.A."/>
            <person name="Ohyanagi H."/>
            <person name="Mineta K."/>
            <person name="Michell C.T."/>
            <person name="Saber N."/>
            <person name="Kharbatia N.M."/>
            <person name="Rupper R.R."/>
            <person name="Sharp A.R."/>
            <person name="Dally N."/>
            <person name="Boughton B.A."/>
            <person name="Woo Y.H."/>
            <person name="Gao G."/>
            <person name="Schijlen E.G.W.M."/>
            <person name="Guo X."/>
            <person name="Momin A.A."/>
            <person name="Negrao S."/>
            <person name="Al-Babili S."/>
            <person name="Gehring C."/>
            <person name="Roessner U."/>
            <person name="Jung C."/>
            <person name="Murphy K."/>
            <person name="Arold S.T."/>
            <person name="Gojobori T."/>
            <person name="van der Linden C.G."/>
            <person name="van Loo E.N."/>
            <person name="Jellen E.N."/>
            <person name="Maughan P.J."/>
            <person name="Tester M."/>
        </authorList>
    </citation>
    <scope>NUCLEOTIDE SEQUENCE [LARGE SCALE GENOMIC DNA]</scope>
    <source>
        <strain evidence="2">cv. PI 614886</strain>
    </source>
</reference>
<feature type="region of interest" description="Disordered" evidence="1">
    <location>
        <begin position="385"/>
        <end position="406"/>
    </location>
</feature>
<feature type="region of interest" description="Disordered" evidence="1">
    <location>
        <begin position="1"/>
        <end position="39"/>
    </location>
</feature>
<dbReference type="Proteomes" id="UP000596660">
    <property type="component" value="Unplaced"/>
</dbReference>
<evidence type="ECO:0000256" key="1">
    <source>
        <dbReference type="SAM" id="MobiDB-lite"/>
    </source>
</evidence>
<feature type="compositionally biased region" description="Polar residues" evidence="1">
    <location>
        <begin position="386"/>
        <end position="406"/>
    </location>
</feature>
<dbReference type="AlphaFoldDB" id="A0A803NAN4"/>
<name>A0A803NAN4_CHEQI</name>
<protein>
    <recommendedName>
        <fullName evidence="4">XS domain-containing protein</fullName>
    </recommendedName>
</protein>
<evidence type="ECO:0000313" key="3">
    <source>
        <dbReference type="Proteomes" id="UP000596660"/>
    </source>
</evidence>
<feature type="compositionally biased region" description="Basic and acidic residues" evidence="1">
    <location>
        <begin position="696"/>
        <end position="705"/>
    </location>
</feature>
<proteinExistence type="predicted"/>
<evidence type="ECO:0008006" key="4">
    <source>
        <dbReference type="Google" id="ProtNLM"/>
    </source>
</evidence>
<keyword evidence="3" id="KW-1185">Reference proteome</keyword>
<feature type="compositionally biased region" description="Basic and acidic residues" evidence="1">
    <location>
        <begin position="833"/>
        <end position="854"/>
    </location>
</feature>
<reference evidence="2" key="2">
    <citation type="submission" date="2021-03" db="UniProtKB">
        <authorList>
            <consortium name="EnsemblPlants"/>
        </authorList>
    </citation>
    <scope>IDENTIFICATION</scope>
</reference>
<feature type="compositionally biased region" description="Polar residues" evidence="1">
    <location>
        <begin position="812"/>
        <end position="823"/>
    </location>
</feature>
<feature type="compositionally biased region" description="Basic and acidic residues" evidence="1">
    <location>
        <begin position="722"/>
        <end position="733"/>
    </location>
</feature>
<accession>A0A803NAN4</accession>
<sequence length="961" mass="108820">MTREGRRMVDRQDDDGRREMDYHGERTGEKERGSSRHWSAEDRGFGLVRMSRNGDEQLRTFSRFNDQDVPIRDGAAEERGVGLVRMSRNGDEQLHTFFSRFNDHDIPIRDGAAEERGVGLVRMSRNGDEQLQTFSRFNDQDVPIRDGVVEERGVGLVRMSRNGDRQLRTFSRFNDQDIPIRDGDTASKFQWKNLMRESGNSMVDGMERGYLDSGHANNGREMIIVEGEVIRNLPTNEYNARNAEYRGRTRNVARVLVEDLEYHGSIRNVVTELPNEGAEYHRQNRNVTGFRIEDADCNGHTRNLTGLQIENADYNGNNRNMISSRKETGLSVEDAEYHRCTRSVMTSHPAEDGGRFLARNYSQRMDREFSLVKSYGEGNYNRFQGEDSSCSLTPRSQSSGQHTPSQGIIFSNLEVPRQVIFHHPADGLGTCGNNPSSSCYDSHGILYSKAGTNALSISNNDGVYLRAGHNSNTGRHAECMHSESQSSGKSYRRALSEDAYDKYENVQDYNNYGETFGNDTLNPALPRYKDDRRHSSDHTLQEAPITDVNGFRMTAHEIEYGGVELKPTNSYREHQTRANYETTPHEEEYPYEIDAYGVSYEDQTRNYSTLEEGTLIVDEDPEQILRSREIDLHDQSKKISKRKRGLVGKMSGPKHRTSTLGGRGALSYDNRLLTAELDNELGHSNRSSGHYFHSNETARKPKSESKQPFGGLSKKLQSRLSKPGETDSNDIKNRLKYPHFIPRCYGPKASKFLKGNVKSTVKPSLNVNHIDSQPHGKEKCNSTRKRLKRPSFMDVSPSDSQVSHSRLDLESQQKLAAKNSGSTKEAGPPQEADPDHSILKVKPMEKDPPEDSEELKRQVDHWCLKCMLYLNTNLGQQKKFKEQGKAGTLKCVICSSSKEFIQTKDVAAHAFTSVKVGFRAAHLGFHRALCILMGWDPTVASNGRWVCQSLPDAEAWALKER</sequence>
<feature type="region of interest" description="Disordered" evidence="1">
    <location>
        <begin position="684"/>
        <end position="733"/>
    </location>
</feature>
<feature type="compositionally biased region" description="Basic and acidic residues" evidence="1">
    <location>
        <begin position="772"/>
        <end position="781"/>
    </location>
</feature>
<feature type="region of interest" description="Disordered" evidence="1">
    <location>
        <begin position="635"/>
        <end position="664"/>
    </location>
</feature>